<reference evidence="1" key="1">
    <citation type="journal article" date="2015" name="Nature">
        <title>Complex archaea that bridge the gap between prokaryotes and eukaryotes.</title>
        <authorList>
            <person name="Spang A."/>
            <person name="Saw J.H."/>
            <person name="Jorgensen S.L."/>
            <person name="Zaremba-Niedzwiedzka K."/>
            <person name="Martijn J."/>
            <person name="Lind A.E."/>
            <person name="van Eijk R."/>
            <person name="Schleper C."/>
            <person name="Guy L."/>
            <person name="Ettema T.J."/>
        </authorList>
    </citation>
    <scope>NUCLEOTIDE SEQUENCE</scope>
</reference>
<accession>A0A0F9ELL1</accession>
<proteinExistence type="predicted"/>
<dbReference type="EMBL" id="LAZR01034273">
    <property type="protein sequence ID" value="KKL45765.1"/>
    <property type="molecule type" value="Genomic_DNA"/>
</dbReference>
<evidence type="ECO:0000313" key="1">
    <source>
        <dbReference type="EMBL" id="KKL45765.1"/>
    </source>
</evidence>
<dbReference type="AlphaFoldDB" id="A0A0F9ELL1"/>
<name>A0A0F9ELL1_9ZZZZ</name>
<sequence length="61" mass="7078">MKGYVITIRDHEYSEDKAARCVETGTTMGKIDVETYFGVDKDHAQTVMRKHALEWTWADKN</sequence>
<feature type="non-terminal residue" evidence="1">
    <location>
        <position position="61"/>
    </location>
</feature>
<gene>
    <name evidence="1" type="ORF">LCGC14_2352370</name>
</gene>
<protein>
    <submittedName>
        <fullName evidence="1">Uncharacterized protein</fullName>
    </submittedName>
</protein>
<comment type="caution">
    <text evidence="1">The sequence shown here is derived from an EMBL/GenBank/DDBJ whole genome shotgun (WGS) entry which is preliminary data.</text>
</comment>
<organism evidence="1">
    <name type="scientific">marine sediment metagenome</name>
    <dbReference type="NCBI Taxonomy" id="412755"/>
    <lineage>
        <taxon>unclassified sequences</taxon>
        <taxon>metagenomes</taxon>
        <taxon>ecological metagenomes</taxon>
    </lineage>
</organism>